<dbReference type="Proteomes" id="UP000054695">
    <property type="component" value="Unassembled WGS sequence"/>
</dbReference>
<dbReference type="RefSeq" id="WP_058459945.1">
    <property type="nucleotide sequence ID" value="NZ_CAAAIY010000021.1"/>
</dbReference>
<dbReference type="PATRIC" id="fig|447.4.peg.2489"/>
<accession>A0A0W0RRL6</accession>
<name>A0A0W0RRL6_LEGBO</name>
<sequence>MLTYILQKLIPETAVISDDKWSESEKILFAPSMSSKCTEHLDTFKYALKKLKIGEEDHVISFLNTIKVYDHPHFLYIDPGKDWKKLLKL</sequence>
<evidence type="ECO:0000313" key="1">
    <source>
        <dbReference type="EMBL" id="KTC73704.1"/>
    </source>
</evidence>
<comment type="caution">
    <text evidence="1">The sequence shown here is derived from an EMBL/GenBank/DDBJ whole genome shotgun (WGS) entry which is preliminary data.</text>
</comment>
<protein>
    <submittedName>
        <fullName evidence="1">Uncharacterized protein</fullName>
    </submittedName>
</protein>
<evidence type="ECO:0000313" key="2">
    <source>
        <dbReference type="Proteomes" id="UP000054695"/>
    </source>
</evidence>
<dbReference type="EMBL" id="LNXU01000019">
    <property type="protein sequence ID" value="KTC73704.1"/>
    <property type="molecule type" value="Genomic_DNA"/>
</dbReference>
<organism evidence="1 2">
    <name type="scientific">Legionella bozemanae</name>
    <name type="common">Fluoribacter bozemanae</name>
    <dbReference type="NCBI Taxonomy" id="447"/>
    <lineage>
        <taxon>Bacteria</taxon>
        <taxon>Pseudomonadati</taxon>
        <taxon>Pseudomonadota</taxon>
        <taxon>Gammaproteobacteria</taxon>
        <taxon>Legionellales</taxon>
        <taxon>Legionellaceae</taxon>
        <taxon>Legionella</taxon>
    </lineage>
</organism>
<keyword evidence="2" id="KW-1185">Reference proteome</keyword>
<dbReference type="AlphaFoldDB" id="A0A0W0RRL6"/>
<reference evidence="1 2" key="1">
    <citation type="submission" date="2015-11" db="EMBL/GenBank/DDBJ databases">
        <title>Genomic analysis of 38 Legionella species identifies large and diverse effector repertoires.</title>
        <authorList>
            <person name="Burstein D."/>
            <person name="Amaro F."/>
            <person name="Zusman T."/>
            <person name="Lifshitz Z."/>
            <person name="Cohen O."/>
            <person name="Gilbert J.A."/>
            <person name="Pupko T."/>
            <person name="Shuman H.A."/>
            <person name="Segal G."/>
        </authorList>
    </citation>
    <scope>NUCLEOTIDE SEQUENCE [LARGE SCALE GENOMIC DNA]</scope>
    <source>
        <strain evidence="1 2">WIGA</strain>
    </source>
</reference>
<dbReference type="OrthoDB" id="5636286at2"/>
<proteinExistence type="predicted"/>
<gene>
    <name evidence="1" type="ORF">Lboz_2350</name>
</gene>